<dbReference type="EMBL" id="BKCJ011876568">
    <property type="protein sequence ID" value="GFD60342.1"/>
    <property type="molecule type" value="Genomic_DNA"/>
</dbReference>
<accession>A0A699XK02</accession>
<evidence type="ECO:0000313" key="1">
    <source>
        <dbReference type="EMBL" id="GFD60342.1"/>
    </source>
</evidence>
<proteinExistence type="predicted"/>
<organism evidence="1">
    <name type="scientific">Tanacetum cinerariifolium</name>
    <name type="common">Dalmatian daisy</name>
    <name type="synonym">Chrysanthemum cinerariifolium</name>
    <dbReference type="NCBI Taxonomy" id="118510"/>
    <lineage>
        <taxon>Eukaryota</taxon>
        <taxon>Viridiplantae</taxon>
        <taxon>Streptophyta</taxon>
        <taxon>Embryophyta</taxon>
        <taxon>Tracheophyta</taxon>
        <taxon>Spermatophyta</taxon>
        <taxon>Magnoliopsida</taxon>
        <taxon>eudicotyledons</taxon>
        <taxon>Gunneridae</taxon>
        <taxon>Pentapetalae</taxon>
        <taxon>asterids</taxon>
        <taxon>campanulids</taxon>
        <taxon>Asterales</taxon>
        <taxon>Asteraceae</taxon>
        <taxon>Asteroideae</taxon>
        <taxon>Anthemideae</taxon>
        <taxon>Anthemidinae</taxon>
        <taxon>Tanacetum</taxon>
    </lineage>
</organism>
<dbReference type="AlphaFoldDB" id="A0A699XK02"/>
<comment type="caution">
    <text evidence="1">The sequence shown here is derived from an EMBL/GenBank/DDBJ whole genome shotgun (WGS) entry which is preliminary data.</text>
</comment>
<name>A0A699XK02_TANCI</name>
<protein>
    <submittedName>
        <fullName evidence="1">Uncharacterized protein</fullName>
    </submittedName>
</protein>
<reference evidence="1" key="1">
    <citation type="journal article" date="2019" name="Sci. Rep.">
        <title>Draft genome of Tanacetum cinerariifolium, the natural source of mosquito coil.</title>
        <authorList>
            <person name="Yamashiro T."/>
            <person name="Shiraishi A."/>
            <person name="Satake H."/>
            <person name="Nakayama K."/>
        </authorList>
    </citation>
    <scope>NUCLEOTIDE SEQUENCE</scope>
</reference>
<sequence length="49" mass="5411">RPQLRREESTAHDAIRGRICRPGNCRHAVATIELEPFQAADGRGRAAEA</sequence>
<gene>
    <name evidence="1" type="ORF">Tci_932311</name>
</gene>
<feature type="non-terminal residue" evidence="1">
    <location>
        <position position="1"/>
    </location>
</feature>